<evidence type="ECO:0000313" key="3">
    <source>
        <dbReference type="Proteomes" id="UP001153709"/>
    </source>
</evidence>
<dbReference type="InterPro" id="IPR048777">
    <property type="entry name" value="CATIP_N"/>
</dbReference>
<evidence type="ECO:0000259" key="1">
    <source>
        <dbReference type="Pfam" id="PF21772"/>
    </source>
</evidence>
<dbReference type="EMBL" id="OU898278">
    <property type="protein sequence ID" value="CAG9831673.1"/>
    <property type="molecule type" value="Genomic_DNA"/>
</dbReference>
<dbReference type="Pfam" id="PF21772">
    <property type="entry name" value="CATIP_N"/>
    <property type="match status" value="1"/>
</dbReference>
<dbReference type="PANTHER" id="PTHR15505">
    <property type="entry name" value="RIIA DOMAIN-CONTAINING PROTEIN 1"/>
    <property type="match status" value="1"/>
</dbReference>
<keyword evidence="3" id="KW-1185">Reference proteome</keyword>
<proteinExistence type="predicted"/>
<feature type="domain" description="Ciliogenesis-associated TTC17-interacting protein N-terminal" evidence="1">
    <location>
        <begin position="195"/>
        <end position="353"/>
    </location>
</feature>
<reference evidence="2" key="1">
    <citation type="submission" date="2022-01" db="EMBL/GenBank/DDBJ databases">
        <authorList>
            <person name="King R."/>
        </authorList>
    </citation>
    <scope>NUCLEOTIDE SEQUENCE</scope>
</reference>
<sequence>MSTLAQSFEARVLSYLKAQEHLNWGEAFEEIEEEESPEQHVQAILQEILLKLNKKIVCQDRYDNLKENHNQFPLFNLEDIIPDFCIDEDMIKQLTFSETLVISALDGYENSEETVPKAVGSLVLNILAEDAILPHNIKKKAIDADIEKEVTQTLQRAKQVAGPLIKKPGTKLVELDEVEEQLRKTLIEYEKSLKEEMMANATKFTVHVSSQFNSGFNGGSRITAWVDRNFHTLEEKRTEYFQDEGIINEKTLYVGLQHRKYYVRHCSSKEETDNRRYYSLAKCQDLICEGANFILMRYLAITRYEGQFELTTTYINGDLCRNHYECTGPMKGKVNNKETEICKIYRYIVEKCGIEHLSVTVMTVYGRIVTQEWDGCRYILNMNPLQYVGTGKPTLYDRKSLENTWYDDLELFSKYMDTKTEAELKMKSYMHEHPEVKHIIADYLNNILLLKPHNILPFTMDFFQSLCPVKIARMKY</sequence>
<dbReference type="OrthoDB" id="6334211at2759"/>
<dbReference type="AlphaFoldDB" id="A0A9N9XAR9"/>
<dbReference type="CDD" id="cd22973">
    <property type="entry name" value="DD_CATIP"/>
    <property type="match status" value="1"/>
</dbReference>
<dbReference type="InterPro" id="IPR047501">
    <property type="entry name" value="DD_CATIP"/>
</dbReference>
<organism evidence="2 3">
    <name type="scientific">Diabrotica balteata</name>
    <name type="common">Banded cucumber beetle</name>
    <dbReference type="NCBI Taxonomy" id="107213"/>
    <lineage>
        <taxon>Eukaryota</taxon>
        <taxon>Metazoa</taxon>
        <taxon>Ecdysozoa</taxon>
        <taxon>Arthropoda</taxon>
        <taxon>Hexapoda</taxon>
        <taxon>Insecta</taxon>
        <taxon>Pterygota</taxon>
        <taxon>Neoptera</taxon>
        <taxon>Endopterygota</taxon>
        <taxon>Coleoptera</taxon>
        <taxon>Polyphaga</taxon>
        <taxon>Cucujiformia</taxon>
        <taxon>Chrysomeloidea</taxon>
        <taxon>Chrysomelidae</taxon>
        <taxon>Galerucinae</taxon>
        <taxon>Diabroticina</taxon>
        <taxon>Diabroticites</taxon>
        <taxon>Diabrotica</taxon>
    </lineage>
</organism>
<evidence type="ECO:0000313" key="2">
    <source>
        <dbReference type="EMBL" id="CAG9831673.1"/>
    </source>
</evidence>
<protein>
    <recommendedName>
        <fullName evidence="1">Ciliogenesis-associated TTC17-interacting protein N-terminal domain-containing protein</fullName>
    </recommendedName>
</protein>
<dbReference type="PANTHER" id="PTHR15505:SF4">
    <property type="entry name" value="RIIA DOMAIN-CONTAINING PROTEIN 1"/>
    <property type="match status" value="1"/>
</dbReference>
<name>A0A9N9XAR9_DIABA</name>
<accession>A0A9N9XAR9</accession>
<gene>
    <name evidence="2" type="ORF">DIABBA_LOCUS5246</name>
</gene>
<dbReference type="Proteomes" id="UP001153709">
    <property type="component" value="Chromosome 3"/>
</dbReference>